<sequence length="369" mass="40809">MDSEDIAYLCASLSISECDGKLMDEAINRLSLYVVGKVLSRKRVNRDAFMRVIDAHDLNKVVSGSPWSFDNALIAMERPVEVDGRTSGDCVGKFLRIRVRVDITRSLKRCLRVDIFGNKTETVMLLSYDRLPNHCFRCGMVDHTTPECREKELGHIVNGKEVFPFGIWLRASGFLRKPFYQSYKGHTVPPVNSISTWSHGRANAVPGPEFTVGDGEESALKSSIFDRNVGGMDEVSAPWTVPVDPYNQSQMDVDHGGSEKDVVPSEGDVFVAEGMGNKIGGRKIRSPRIGDLRIIEERQEVRSGKRKLVTIGIESATSGSKRPQKIGGHIAAGESNDGETVGEGQFSVSPTDATEPSFWVRQQEWKMGT</sequence>
<organism evidence="2 3">
    <name type="scientific">Dipteronia sinensis</name>
    <dbReference type="NCBI Taxonomy" id="43782"/>
    <lineage>
        <taxon>Eukaryota</taxon>
        <taxon>Viridiplantae</taxon>
        <taxon>Streptophyta</taxon>
        <taxon>Embryophyta</taxon>
        <taxon>Tracheophyta</taxon>
        <taxon>Spermatophyta</taxon>
        <taxon>Magnoliopsida</taxon>
        <taxon>eudicotyledons</taxon>
        <taxon>Gunneridae</taxon>
        <taxon>Pentapetalae</taxon>
        <taxon>rosids</taxon>
        <taxon>malvids</taxon>
        <taxon>Sapindales</taxon>
        <taxon>Sapindaceae</taxon>
        <taxon>Hippocastanoideae</taxon>
        <taxon>Acereae</taxon>
        <taxon>Dipteronia</taxon>
    </lineage>
</organism>
<evidence type="ECO:0008006" key="4">
    <source>
        <dbReference type="Google" id="ProtNLM"/>
    </source>
</evidence>
<evidence type="ECO:0000313" key="3">
    <source>
        <dbReference type="Proteomes" id="UP001281410"/>
    </source>
</evidence>
<gene>
    <name evidence="2" type="ORF">Dsin_001028</name>
</gene>
<accession>A0AAE0EIL6</accession>
<evidence type="ECO:0000256" key="1">
    <source>
        <dbReference type="SAM" id="MobiDB-lite"/>
    </source>
</evidence>
<proteinExistence type="predicted"/>
<evidence type="ECO:0000313" key="2">
    <source>
        <dbReference type="EMBL" id="KAK3229147.1"/>
    </source>
</evidence>
<dbReference type="AlphaFoldDB" id="A0AAE0EIL6"/>
<reference evidence="2" key="1">
    <citation type="journal article" date="2023" name="Plant J.">
        <title>Genome sequences and population genomics provide insights into the demographic history, inbreeding, and mutation load of two 'living fossil' tree species of Dipteronia.</title>
        <authorList>
            <person name="Feng Y."/>
            <person name="Comes H.P."/>
            <person name="Chen J."/>
            <person name="Zhu S."/>
            <person name="Lu R."/>
            <person name="Zhang X."/>
            <person name="Li P."/>
            <person name="Qiu J."/>
            <person name="Olsen K.M."/>
            <person name="Qiu Y."/>
        </authorList>
    </citation>
    <scope>NUCLEOTIDE SEQUENCE</scope>
    <source>
        <strain evidence="2">NBL</strain>
    </source>
</reference>
<name>A0AAE0EIL6_9ROSI</name>
<dbReference type="EMBL" id="JANJYJ010000001">
    <property type="protein sequence ID" value="KAK3229147.1"/>
    <property type="molecule type" value="Genomic_DNA"/>
</dbReference>
<comment type="caution">
    <text evidence="2">The sequence shown here is derived from an EMBL/GenBank/DDBJ whole genome shotgun (WGS) entry which is preliminary data.</text>
</comment>
<dbReference type="PANTHER" id="PTHR31286:SF167">
    <property type="entry name" value="OS09G0268800 PROTEIN"/>
    <property type="match status" value="1"/>
</dbReference>
<protein>
    <recommendedName>
        <fullName evidence="4">Zinc knuckle CX2CX4HX4C domain-containing protein</fullName>
    </recommendedName>
</protein>
<dbReference type="Proteomes" id="UP001281410">
    <property type="component" value="Unassembled WGS sequence"/>
</dbReference>
<keyword evidence="3" id="KW-1185">Reference proteome</keyword>
<feature type="region of interest" description="Disordered" evidence="1">
    <location>
        <begin position="331"/>
        <end position="356"/>
    </location>
</feature>
<dbReference type="InterPro" id="IPR040256">
    <property type="entry name" value="At4g02000-like"/>
</dbReference>
<dbReference type="PANTHER" id="PTHR31286">
    <property type="entry name" value="GLYCINE-RICH CELL WALL STRUCTURAL PROTEIN 1.8-LIKE"/>
    <property type="match status" value="1"/>
</dbReference>